<comment type="caution">
    <text evidence="1">The sequence shown here is derived from an EMBL/GenBank/DDBJ whole genome shotgun (WGS) entry which is preliminary data.</text>
</comment>
<protein>
    <recommendedName>
        <fullName evidence="3">RNase H type-1 domain-containing protein</fullName>
    </recommendedName>
</protein>
<keyword evidence="2" id="KW-1185">Reference proteome</keyword>
<dbReference type="EMBL" id="JABFAD010000005">
    <property type="protein sequence ID" value="MBA0798715.1"/>
    <property type="molecule type" value="Genomic_DNA"/>
</dbReference>
<proteinExistence type="predicted"/>
<feature type="non-terminal residue" evidence="1">
    <location>
        <position position="1"/>
    </location>
</feature>
<name>A0A7J9GPK9_9ROSI</name>
<dbReference type="Proteomes" id="UP000593560">
    <property type="component" value="Unassembled WGS sequence"/>
</dbReference>
<evidence type="ECO:0000313" key="2">
    <source>
        <dbReference type="Proteomes" id="UP000593560"/>
    </source>
</evidence>
<sequence>MITSIPNAFVAEALACVQAIQFEVESGYLRVDIEANSNIYASRIGNNVARTLAKKGLRVGDDTYLNNGLSGAVLAAVAEDCRGLLRN</sequence>
<gene>
    <name evidence="1" type="ORF">Gohar_009278</name>
</gene>
<accession>A0A7J9GPK9</accession>
<reference evidence="1 2" key="1">
    <citation type="journal article" date="2019" name="Genome Biol. Evol.">
        <title>Insights into the evolution of the New World diploid cottons (Gossypium, subgenus Houzingenia) based on genome sequencing.</title>
        <authorList>
            <person name="Grover C.E."/>
            <person name="Arick M.A. 2nd"/>
            <person name="Thrash A."/>
            <person name="Conover J.L."/>
            <person name="Sanders W.S."/>
            <person name="Peterson D.G."/>
            <person name="Frelichowski J.E."/>
            <person name="Scheffler J.A."/>
            <person name="Scheffler B.E."/>
            <person name="Wendel J.F."/>
        </authorList>
    </citation>
    <scope>NUCLEOTIDE SEQUENCE [LARGE SCALE GENOMIC DNA]</scope>
    <source>
        <strain evidence="1">0</strain>
        <tissue evidence="1">Leaf</tissue>
    </source>
</reference>
<dbReference type="OrthoDB" id="10389120at2759"/>
<dbReference type="AlphaFoldDB" id="A0A7J9GPK9"/>
<organism evidence="1 2">
    <name type="scientific">Gossypium harknessii</name>
    <dbReference type="NCBI Taxonomy" id="34285"/>
    <lineage>
        <taxon>Eukaryota</taxon>
        <taxon>Viridiplantae</taxon>
        <taxon>Streptophyta</taxon>
        <taxon>Embryophyta</taxon>
        <taxon>Tracheophyta</taxon>
        <taxon>Spermatophyta</taxon>
        <taxon>Magnoliopsida</taxon>
        <taxon>eudicotyledons</taxon>
        <taxon>Gunneridae</taxon>
        <taxon>Pentapetalae</taxon>
        <taxon>rosids</taxon>
        <taxon>malvids</taxon>
        <taxon>Malvales</taxon>
        <taxon>Malvaceae</taxon>
        <taxon>Malvoideae</taxon>
        <taxon>Gossypium</taxon>
    </lineage>
</organism>
<evidence type="ECO:0000313" key="1">
    <source>
        <dbReference type="EMBL" id="MBA0798715.1"/>
    </source>
</evidence>
<evidence type="ECO:0008006" key="3">
    <source>
        <dbReference type="Google" id="ProtNLM"/>
    </source>
</evidence>